<dbReference type="RefSeq" id="WP_331463078.1">
    <property type="nucleotide sequence ID" value="NZ_FRCF01000013.1"/>
</dbReference>
<evidence type="ECO:0000256" key="9">
    <source>
        <dbReference type="PROSITE-ProRule" id="PRU01193"/>
    </source>
</evidence>
<keyword evidence="6 8" id="KW-0129">CBS domain</keyword>
<dbReference type="PANTHER" id="PTHR22777:SF17">
    <property type="entry name" value="UPF0053 PROTEIN SLL0260"/>
    <property type="match status" value="1"/>
</dbReference>
<evidence type="ECO:0000313" key="14">
    <source>
        <dbReference type="Proteomes" id="UP000184206"/>
    </source>
</evidence>
<proteinExistence type="inferred from homology"/>
<comment type="similarity">
    <text evidence="2">Belongs to the UPF0053 family.</text>
</comment>
<organism evidence="13 14">
    <name type="scientific">Lacicoccus alkaliphilus DSM 16010</name>
    <dbReference type="NCBI Taxonomy" id="1123231"/>
    <lineage>
        <taxon>Bacteria</taxon>
        <taxon>Bacillati</taxon>
        <taxon>Bacillota</taxon>
        <taxon>Bacilli</taxon>
        <taxon>Bacillales</taxon>
        <taxon>Salinicoccaceae</taxon>
        <taxon>Lacicoccus</taxon>
    </lineage>
</organism>
<keyword evidence="7 9" id="KW-0472">Membrane</keyword>
<dbReference type="InterPro" id="IPR046342">
    <property type="entry name" value="CBS_dom_sf"/>
</dbReference>
<feature type="domain" description="CBS" evidence="11">
    <location>
        <begin position="202"/>
        <end position="262"/>
    </location>
</feature>
<dbReference type="SUPFAM" id="SSF56176">
    <property type="entry name" value="FAD-binding/transporter-associated domain-like"/>
    <property type="match status" value="1"/>
</dbReference>
<sequence length="415" mass="46655">MTIIFVSIVLLFIASSYFSGSETALTATNEMKLQMKARSGDKKAARLLKLVNNPTVFIPGILIANNLPNIILPSLVTIVAIEYGWNIGLTTAILTVMIIIFAEVMPKSVAAAFPERISHFVYYPTMAILFILRPFIFLLNLITKTTIRLLGKDDGRELTISRSDMRAMVDIGHTEGTFENNEVYSLKGVLDFSELNVADILQTPRIEVDALSADISYEEAKEVMLHSRYSRYPVYEGDLDNIIGVFHTKFFVAWSDHPEKAIKDFSDLDPLTVYEFQPIDQVFKRMLQENKHLAIVLDEYGGTEGILTNEELIETMIGQEIRDETDVDGILIKKHTDDEIICDSKIPLHQLNNMLEGEIPEGEDNLAGFILSELGYLPEAGETLDFSNLTFEILKVSDRRIDTVRIIRNTHGADG</sequence>
<evidence type="ECO:0000313" key="13">
    <source>
        <dbReference type="EMBL" id="SHM53007.1"/>
    </source>
</evidence>
<dbReference type="SUPFAM" id="SSF54631">
    <property type="entry name" value="CBS-domain pair"/>
    <property type="match status" value="1"/>
</dbReference>
<dbReference type="Proteomes" id="UP000184206">
    <property type="component" value="Unassembled WGS sequence"/>
</dbReference>
<dbReference type="Pfam" id="PF00571">
    <property type="entry name" value="CBS"/>
    <property type="match status" value="2"/>
</dbReference>
<dbReference type="InterPro" id="IPR044751">
    <property type="entry name" value="Ion_transp-like_CBS"/>
</dbReference>
<dbReference type="PROSITE" id="PS51371">
    <property type="entry name" value="CBS"/>
    <property type="match status" value="2"/>
</dbReference>
<feature type="transmembrane region" description="Helical" evidence="10">
    <location>
        <begin position="122"/>
        <end position="142"/>
    </location>
</feature>
<dbReference type="AlphaFoldDB" id="A0A1M7JKI5"/>
<evidence type="ECO:0000256" key="7">
    <source>
        <dbReference type="ARBA" id="ARBA00023136"/>
    </source>
</evidence>
<feature type="transmembrane region" description="Helical" evidence="10">
    <location>
        <begin position="83"/>
        <end position="102"/>
    </location>
</feature>
<dbReference type="PANTHER" id="PTHR22777">
    <property type="entry name" value="HEMOLYSIN-RELATED"/>
    <property type="match status" value="1"/>
</dbReference>
<dbReference type="InterPro" id="IPR036318">
    <property type="entry name" value="FAD-bd_PCMH-like_sf"/>
</dbReference>
<dbReference type="GO" id="GO:0005886">
    <property type="term" value="C:plasma membrane"/>
    <property type="evidence" value="ECO:0007669"/>
    <property type="project" value="TreeGrafter"/>
</dbReference>
<evidence type="ECO:0000256" key="2">
    <source>
        <dbReference type="ARBA" id="ARBA00006337"/>
    </source>
</evidence>
<evidence type="ECO:0000256" key="5">
    <source>
        <dbReference type="ARBA" id="ARBA00022989"/>
    </source>
</evidence>
<name>A0A1M7JKI5_9BACL</name>
<evidence type="ECO:0000256" key="8">
    <source>
        <dbReference type="PROSITE-ProRule" id="PRU00703"/>
    </source>
</evidence>
<feature type="domain" description="CNNM transmembrane" evidence="12">
    <location>
        <begin position="1"/>
        <end position="182"/>
    </location>
</feature>
<keyword evidence="14" id="KW-1185">Reference proteome</keyword>
<feature type="domain" description="CBS" evidence="11">
    <location>
        <begin position="265"/>
        <end position="324"/>
    </location>
</feature>
<comment type="subcellular location">
    <subcellularLocation>
        <location evidence="1">Membrane</location>
        <topology evidence="1">Multi-pass membrane protein</topology>
    </subcellularLocation>
</comment>
<gene>
    <name evidence="13" type="ORF">SAMN02745189_02318</name>
</gene>
<dbReference type="GO" id="GO:0050660">
    <property type="term" value="F:flavin adenine dinucleotide binding"/>
    <property type="evidence" value="ECO:0007669"/>
    <property type="project" value="InterPro"/>
</dbReference>
<dbReference type="Gene3D" id="3.30.465.10">
    <property type="match status" value="1"/>
</dbReference>
<evidence type="ECO:0000256" key="1">
    <source>
        <dbReference type="ARBA" id="ARBA00004141"/>
    </source>
</evidence>
<dbReference type="InterPro" id="IPR005170">
    <property type="entry name" value="Transptr-assoc_dom"/>
</dbReference>
<evidence type="ECO:0000259" key="11">
    <source>
        <dbReference type="PROSITE" id="PS51371"/>
    </source>
</evidence>
<reference evidence="13 14" key="1">
    <citation type="submission" date="2016-11" db="EMBL/GenBank/DDBJ databases">
        <authorList>
            <person name="Jaros S."/>
            <person name="Januszkiewicz K."/>
            <person name="Wedrychowicz H."/>
        </authorList>
    </citation>
    <scope>NUCLEOTIDE SEQUENCE [LARGE SCALE GENOMIC DNA]</scope>
    <source>
        <strain evidence="13 14">DSM 16010</strain>
    </source>
</reference>
<dbReference type="InterPro" id="IPR016169">
    <property type="entry name" value="FAD-bd_PCMH_sub2"/>
</dbReference>
<dbReference type="SMART" id="SM01091">
    <property type="entry name" value="CorC_HlyC"/>
    <property type="match status" value="1"/>
</dbReference>
<dbReference type="EMBL" id="FRCF01000013">
    <property type="protein sequence ID" value="SHM53007.1"/>
    <property type="molecule type" value="Genomic_DNA"/>
</dbReference>
<dbReference type="Pfam" id="PF03471">
    <property type="entry name" value="CorC_HlyC"/>
    <property type="match status" value="1"/>
</dbReference>
<evidence type="ECO:0000256" key="3">
    <source>
        <dbReference type="ARBA" id="ARBA00022692"/>
    </source>
</evidence>
<dbReference type="Pfam" id="PF01595">
    <property type="entry name" value="CNNM"/>
    <property type="match status" value="1"/>
</dbReference>
<feature type="transmembrane region" description="Helical" evidence="10">
    <location>
        <begin position="56"/>
        <end position="76"/>
    </location>
</feature>
<dbReference type="PROSITE" id="PS51846">
    <property type="entry name" value="CNNM"/>
    <property type="match status" value="1"/>
</dbReference>
<dbReference type="InterPro" id="IPR000644">
    <property type="entry name" value="CBS_dom"/>
</dbReference>
<keyword evidence="4" id="KW-0677">Repeat</keyword>
<accession>A0A1M7JKI5</accession>
<evidence type="ECO:0000256" key="6">
    <source>
        <dbReference type="ARBA" id="ARBA00023122"/>
    </source>
</evidence>
<evidence type="ECO:0000256" key="4">
    <source>
        <dbReference type="ARBA" id="ARBA00022737"/>
    </source>
</evidence>
<dbReference type="CDD" id="cd04590">
    <property type="entry name" value="CBS_pair_CorC_HlyC_assoc"/>
    <property type="match status" value="1"/>
</dbReference>
<protein>
    <submittedName>
        <fullName evidence="13">Mg2+ and Co2+ transporter CorB, contains DUF21, CBS pair, and CorC-HlyC domains</fullName>
    </submittedName>
</protein>
<dbReference type="Gene3D" id="3.10.580.10">
    <property type="entry name" value="CBS-domain"/>
    <property type="match status" value="1"/>
</dbReference>
<keyword evidence="3 9" id="KW-0812">Transmembrane</keyword>
<evidence type="ECO:0000256" key="10">
    <source>
        <dbReference type="SAM" id="Phobius"/>
    </source>
</evidence>
<keyword evidence="5 9" id="KW-1133">Transmembrane helix</keyword>
<evidence type="ECO:0000259" key="12">
    <source>
        <dbReference type="PROSITE" id="PS51846"/>
    </source>
</evidence>
<dbReference type="InterPro" id="IPR002550">
    <property type="entry name" value="CNNM"/>
</dbReference>